<dbReference type="InterPro" id="IPR001733">
    <property type="entry name" value="Peptidase_S26B"/>
</dbReference>
<dbReference type="GO" id="GO:0016020">
    <property type="term" value="C:membrane"/>
    <property type="evidence" value="ECO:0007669"/>
    <property type="project" value="UniProtKB-SubCell"/>
</dbReference>
<evidence type="ECO:0000256" key="4">
    <source>
        <dbReference type="ARBA" id="ARBA00023136"/>
    </source>
</evidence>
<comment type="subcellular location">
    <subcellularLocation>
        <location evidence="1">Membrane</location>
    </subcellularLocation>
</comment>
<evidence type="ECO:0000256" key="5">
    <source>
        <dbReference type="SAM" id="Phobius"/>
    </source>
</evidence>
<dbReference type="GO" id="GO:0004252">
    <property type="term" value="F:serine-type endopeptidase activity"/>
    <property type="evidence" value="ECO:0007669"/>
    <property type="project" value="InterPro"/>
</dbReference>
<feature type="transmembrane region" description="Helical" evidence="5">
    <location>
        <begin position="174"/>
        <end position="198"/>
    </location>
</feature>
<sequence length="280" mass="31907">MSRVIAVVSTTLSAVFLLAFLTFKPAALIVLSGSMVPVIYPGDIVLVFEKNPEELSVGDIITFRSPDGRENVLITHRIINITKEDDGSLVFRTKGDAVEEPDPFTVHEDDIVGSPGILIPMLGYLHEKREITYFGLILIPSAIIMAQELRILANPTVSEREEVRKKRLSERRRGVFRWHRLLFVTSAYTALFSALFWISANTNLPVQKAEFVNGSWFVAENFDPYSMIYIIPPFYIERLGLNPLIVLGIYTAFCTLISIPLCIERRRNAWKRRRYGLLFR</sequence>
<dbReference type="SUPFAM" id="SSF51306">
    <property type="entry name" value="LexA/Signal peptidase"/>
    <property type="match status" value="1"/>
</dbReference>
<dbReference type="CDD" id="cd06530">
    <property type="entry name" value="S26_SPase_I"/>
    <property type="match status" value="1"/>
</dbReference>
<feature type="domain" description="Peptidase S26" evidence="6">
    <location>
        <begin position="7"/>
        <end position="74"/>
    </location>
</feature>
<organism evidence="7 8">
    <name type="scientific">Geoglobus acetivorans</name>
    <dbReference type="NCBI Taxonomy" id="565033"/>
    <lineage>
        <taxon>Archaea</taxon>
        <taxon>Methanobacteriati</taxon>
        <taxon>Methanobacteriota</taxon>
        <taxon>Archaeoglobi</taxon>
        <taxon>Archaeoglobales</taxon>
        <taxon>Archaeoglobaceae</taxon>
        <taxon>Geoglobus</taxon>
    </lineage>
</organism>
<evidence type="ECO:0000259" key="6">
    <source>
        <dbReference type="Pfam" id="PF10502"/>
    </source>
</evidence>
<dbReference type="InterPro" id="IPR019533">
    <property type="entry name" value="Peptidase_S26"/>
</dbReference>
<accession>A0A0A7GCS1</accession>
<dbReference type="NCBIfam" id="TIGR02228">
    <property type="entry name" value="sigpep_I_arch"/>
    <property type="match status" value="1"/>
</dbReference>
<name>A0A0A7GCS1_GEOAI</name>
<dbReference type="EMBL" id="CP009552">
    <property type="protein sequence ID" value="AIY89789.1"/>
    <property type="molecule type" value="Genomic_DNA"/>
</dbReference>
<evidence type="ECO:0000313" key="8">
    <source>
        <dbReference type="Proteomes" id="UP000030624"/>
    </source>
</evidence>
<protein>
    <submittedName>
        <fullName evidence="7">Signal peptidase I</fullName>
    </submittedName>
</protein>
<keyword evidence="3 5" id="KW-1133">Transmembrane helix</keyword>
<reference evidence="7 8" key="1">
    <citation type="journal article" date="2015" name="Appl. Environ. Microbiol.">
        <title>The Geoglobus acetivorans genome: Fe(III) reduction, acetate utilization, autotrophic growth, and degradation of aromatic compounds in a hyperthermophilic archaeon.</title>
        <authorList>
            <person name="Mardanov A.V."/>
            <person name="Slododkina G.B."/>
            <person name="Slobodkin A.I."/>
            <person name="Beletsky A.V."/>
            <person name="Gavrilov S.N."/>
            <person name="Kublanov I.V."/>
            <person name="Bonch-Osmolovskaya E.A."/>
            <person name="Skryabin K.G."/>
            <person name="Ravin N.V."/>
        </authorList>
    </citation>
    <scope>NUCLEOTIDE SEQUENCE [LARGE SCALE GENOMIC DNA]</scope>
    <source>
        <strain evidence="7 8">SBH6</strain>
    </source>
</reference>
<dbReference type="eggNOG" id="arCOG01739">
    <property type="taxonomic scope" value="Archaea"/>
</dbReference>
<proteinExistence type="predicted"/>
<dbReference type="Pfam" id="PF10502">
    <property type="entry name" value="Peptidase_S26"/>
    <property type="match status" value="1"/>
</dbReference>
<evidence type="ECO:0000256" key="1">
    <source>
        <dbReference type="ARBA" id="ARBA00004370"/>
    </source>
</evidence>
<dbReference type="InterPro" id="IPR036286">
    <property type="entry name" value="LexA/Signal_pep-like_sf"/>
</dbReference>
<evidence type="ECO:0000256" key="2">
    <source>
        <dbReference type="ARBA" id="ARBA00022692"/>
    </source>
</evidence>
<dbReference type="KEGG" id="gac:GACE_0740"/>
<dbReference type="PANTHER" id="PTHR10806">
    <property type="entry name" value="SIGNAL PEPTIDASE COMPLEX CATALYTIC SUBUNIT SEC11"/>
    <property type="match status" value="1"/>
</dbReference>
<keyword evidence="4 5" id="KW-0472">Membrane</keyword>
<dbReference type="Proteomes" id="UP000030624">
    <property type="component" value="Chromosome"/>
</dbReference>
<keyword evidence="2 5" id="KW-0812">Transmembrane</keyword>
<dbReference type="GO" id="GO:0006465">
    <property type="term" value="P:signal peptide processing"/>
    <property type="evidence" value="ECO:0007669"/>
    <property type="project" value="InterPro"/>
</dbReference>
<gene>
    <name evidence="7" type="ORF">GACE_0740</name>
</gene>
<dbReference type="AlphaFoldDB" id="A0A0A7GCS1"/>
<feature type="transmembrane region" description="Helical" evidence="5">
    <location>
        <begin position="244"/>
        <end position="263"/>
    </location>
</feature>
<dbReference type="PANTHER" id="PTHR10806:SF6">
    <property type="entry name" value="SIGNAL PEPTIDASE COMPLEX CATALYTIC SUBUNIT SEC11"/>
    <property type="match status" value="1"/>
</dbReference>
<evidence type="ECO:0000256" key="3">
    <source>
        <dbReference type="ARBA" id="ARBA00022989"/>
    </source>
</evidence>
<dbReference type="STRING" id="565033.GACE_0740"/>
<dbReference type="HOGENOM" id="CLU_992475_0_0_2"/>
<evidence type="ECO:0000313" key="7">
    <source>
        <dbReference type="EMBL" id="AIY89789.1"/>
    </source>
</evidence>